<dbReference type="Gene3D" id="3.30.450.40">
    <property type="match status" value="1"/>
</dbReference>
<evidence type="ECO:0000256" key="5">
    <source>
        <dbReference type="ARBA" id="ARBA00022777"/>
    </source>
</evidence>
<dbReference type="Gene3D" id="3.30.450.20">
    <property type="entry name" value="PAS domain"/>
    <property type="match status" value="1"/>
</dbReference>
<dbReference type="AlphaFoldDB" id="A0A1F5RWH1"/>
<dbReference type="InterPro" id="IPR000014">
    <property type="entry name" value="PAS"/>
</dbReference>
<dbReference type="Gene3D" id="1.10.287.130">
    <property type="match status" value="1"/>
</dbReference>
<dbReference type="PRINTS" id="PR00344">
    <property type="entry name" value="BCTRLSENSOR"/>
</dbReference>
<dbReference type="InterPro" id="IPR004358">
    <property type="entry name" value="Sig_transdc_His_kin-like_C"/>
</dbReference>
<dbReference type="InterPro" id="IPR003594">
    <property type="entry name" value="HATPase_dom"/>
</dbReference>
<comment type="caution">
    <text evidence="8">The sequence shown here is derived from an EMBL/GenBank/DDBJ whole genome shotgun (WGS) entry which is preliminary data.</text>
</comment>
<sequence length="601" mass="66954">MNYFDNQTAILLAAVAALILGSLYCWQIFYLRDKFKRREEEIKRHLYELTILKELGDRVGYSLNIPNIIDVICGSLNQFIKFSAVASLVVEPDKIVFKINLAEPVAKEFVAEVRERMRQSLGALLNKTIPQRQIKEVISGAVLAEEFKEPVRSFFNIPLVIGDQAAGVLTIAHTQAGLYREEDMTILYKIVQQASRAVTRLQEVVRAEQRKLNAMVSSITEGIVMTDRDYKIVVANPAVLQALGLTNQPELSIFDFIDNLEGKFDIRGKLEQSIRFDKIIPEREVMIRDKFWQIIVAPVHPHAQTDAETPPSFLNSNGNLGVGVNEEVLGGVVIFHDVTEEKKLTQMREDFTSMMVHELRSPLTGIKKATEFMQTGNISANPQSYGEYVKLINASANEMLSLVNDLLEVAKIEAGGLAVKREEVDVRQLINERIKFYRVIAQDANINLQAVVDDKLPSVVKADPQRLAQIINNFISNGLKFTAAGGKVTVQAMLHQRRQDVRAEGKILNWEWFLNKGKQSFKNFPAALLLAVTDTGIGVAEAGREQLFNKFKQIHSAAKSEIKGTGLGLSIAKGVAEAHGGVIGVESTEGEGSTFYCFIPI</sequence>
<dbReference type="CDD" id="cd00082">
    <property type="entry name" value="HisKA"/>
    <property type="match status" value="1"/>
</dbReference>
<dbReference type="Proteomes" id="UP000178682">
    <property type="component" value="Unassembled WGS sequence"/>
</dbReference>
<dbReference type="SMART" id="SM00387">
    <property type="entry name" value="HATPase_c"/>
    <property type="match status" value="1"/>
</dbReference>
<keyword evidence="3" id="KW-0597">Phosphoprotein</keyword>
<evidence type="ECO:0000256" key="1">
    <source>
        <dbReference type="ARBA" id="ARBA00000085"/>
    </source>
</evidence>
<dbReference type="EMBL" id="MFFX01000040">
    <property type="protein sequence ID" value="OGF18770.1"/>
    <property type="molecule type" value="Genomic_DNA"/>
</dbReference>
<evidence type="ECO:0000259" key="7">
    <source>
        <dbReference type="PROSITE" id="PS50112"/>
    </source>
</evidence>
<evidence type="ECO:0000256" key="2">
    <source>
        <dbReference type="ARBA" id="ARBA00012438"/>
    </source>
</evidence>
<dbReference type="InterPro" id="IPR036890">
    <property type="entry name" value="HATPase_C_sf"/>
</dbReference>
<evidence type="ECO:0000313" key="9">
    <source>
        <dbReference type="Proteomes" id="UP000178682"/>
    </source>
</evidence>
<feature type="domain" description="PAS" evidence="7">
    <location>
        <begin position="208"/>
        <end position="248"/>
    </location>
</feature>
<dbReference type="GO" id="GO:0005886">
    <property type="term" value="C:plasma membrane"/>
    <property type="evidence" value="ECO:0007669"/>
    <property type="project" value="TreeGrafter"/>
</dbReference>
<evidence type="ECO:0000313" key="8">
    <source>
        <dbReference type="EMBL" id="OGF18770.1"/>
    </source>
</evidence>
<dbReference type="InterPro" id="IPR005467">
    <property type="entry name" value="His_kinase_dom"/>
</dbReference>
<dbReference type="GO" id="GO:0000155">
    <property type="term" value="F:phosphorelay sensor kinase activity"/>
    <property type="evidence" value="ECO:0007669"/>
    <property type="project" value="InterPro"/>
</dbReference>
<feature type="domain" description="Histidine kinase" evidence="6">
    <location>
        <begin position="354"/>
        <end position="601"/>
    </location>
</feature>
<dbReference type="EC" id="2.7.13.3" evidence="2"/>
<dbReference type="PANTHER" id="PTHR43047:SF72">
    <property type="entry name" value="OSMOSENSING HISTIDINE PROTEIN KINASE SLN1"/>
    <property type="match status" value="1"/>
</dbReference>
<dbReference type="InterPro" id="IPR003661">
    <property type="entry name" value="HisK_dim/P_dom"/>
</dbReference>
<dbReference type="Pfam" id="PF02518">
    <property type="entry name" value="HATPase_c"/>
    <property type="match status" value="1"/>
</dbReference>
<keyword evidence="4" id="KW-0808">Transferase</keyword>
<gene>
    <name evidence="8" type="ORF">A3G56_02560</name>
</gene>
<evidence type="ECO:0000256" key="3">
    <source>
        <dbReference type="ARBA" id="ARBA00022553"/>
    </source>
</evidence>
<dbReference type="Pfam" id="PF13188">
    <property type="entry name" value="PAS_8"/>
    <property type="match status" value="1"/>
</dbReference>
<keyword evidence="5" id="KW-0418">Kinase</keyword>
<dbReference type="SUPFAM" id="SSF47384">
    <property type="entry name" value="Homodimeric domain of signal transducing histidine kinase"/>
    <property type="match status" value="1"/>
</dbReference>
<dbReference type="PROSITE" id="PS50112">
    <property type="entry name" value="PAS"/>
    <property type="match status" value="1"/>
</dbReference>
<name>A0A1F5RWH1_9BACT</name>
<dbReference type="SMART" id="SM00388">
    <property type="entry name" value="HisKA"/>
    <property type="match status" value="1"/>
</dbReference>
<dbReference type="Gene3D" id="3.30.565.10">
    <property type="entry name" value="Histidine kinase-like ATPase, C-terminal domain"/>
    <property type="match status" value="1"/>
</dbReference>
<dbReference type="SUPFAM" id="SSF55781">
    <property type="entry name" value="GAF domain-like"/>
    <property type="match status" value="1"/>
</dbReference>
<dbReference type="Pfam" id="PF00512">
    <property type="entry name" value="HisKA"/>
    <property type="match status" value="1"/>
</dbReference>
<evidence type="ECO:0000256" key="4">
    <source>
        <dbReference type="ARBA" id="ARBA00022679"/>
    </source>
</evidence>
<evidence type="ECO:0000259" key="6">
    <source>
        <dbReference type="PROSITE" id="PS50109"/>
    </source>
</evidence>
<dbReference type="GO" id="GO:0009927">
    <property type="term" value="F:histidine phosphotransfer kinase activity"/>
    <property type="evidence" value="ECO:0007669"/>
    <property type="project" value="TreeGrafter"/>
</dbReference>
<dbReference type="PROSITE" id="PS50109">
    <property type="entry name" value="HIS_KIN"/>
    <property type="match status" value="1"/>
</dbReference>
<organism evidence="8 9">
    <name type="scientific">Candidatus Falkowbacteria bacterium RIFCSPLOWO2_12_FULL_45_10</name>
    <dbReference type="NCBI Taxonomy" id="1797990"/>
    <lineage>
        <taxon>Bacteria</taxon>
        <taxon>Candidatus Falkowiibacteriota</taxon>
    </lineage>
</organism>
<dbReference type="InterPro" id="IPR036097">
    <property type="entry name" value="HisK_dim/P_sf"/>
</dbReference>
<protein>
    <recommendedName>
        <fullName evidence="2">histidine kinase</fullName>
        <ecNumber evidence="2">2.7.13.3</ecNumber>
    </recommendedName>
</protein>
<dbReference type="InterPro" id="IPR035965">
    <property type="entry name" value="PAS-like_dom_sf"/>
</dbReference>
<accession>A0A1F5RWH1</accession>
<dbReference type="SUPFAM" id="SSF55874">
    <property type="entry name" value="ATPase domain of HSP90 chaperone/DNA topoisomerase II/histidine kinase"/>
    <property type="match status" value="1"/>
</dbReference>
<dbReference type="SUPFAM" id="SSF55785">
    <property type="entry name" value="PYP-like sensor domain (PAS domain)"/>
    <property type="match status" value="1"/>
</dbReference>
<dbReference type="PANTHER" id="PTHR43047">
    <property type="entry name" value="TWO-COMPONENT HISTIDINE PROTEIN KINASE"/>
    <property type="match status" value="1"/>
</dbReference>
<comment type="catalytic activity">
    <reaction evidence="1">
        <text>ATP + protein L-histidine = ADP + protein N-phospho-L-histidine.</text>
        <dbReference type="EC" id="2.7.13.3"/>
    </reaction>
</comment>
<proteinExistence type="predicted"/>
<dbReference type="InterPro" id="IPR029016">
    <property type="entry name" value="GAF-like_dom_sf"/>
</dbReference>
<reference evidence="8 9" key="1">
    <citation type="journal article" date="2016" name="Nat. Commun.">
        <title>Thousands of microbial genomes shed light on interconnected biogeochemical processes in an aquifer system.</title>
        <authorList>
            <person name="Anantharaman K."/>
            <person name="Brown C.T."/>
            <person name="Hug L.A."/>
            <person name="Sharon I."/>
            <person name="Castelle C.J."/>
            <person name="Probst A.J."/>
            <person name="Thomas B.C."/>
            <person name="Singh A."/>
            <person name="Wilkins M.J."/>
            <person name="Karaoz U."/>
            <person name="Brodie E.L."/>
            <person name="Williams K.H."/>
            <person name="Hubbard S.S."/>
            <person name="Banfield J.F."/>
        </authorList>
    </citation>
    <scope>NUCLEOTIDE SEQUENCE [LARGE SCALE GENOMIC DNA]</scope>
</reference>